<organism evidence="2 3">
    <name type="scientific">Urochloa decumbens</name>
    <dbReference type="NCBI Taxonomy" id="240449"/>
    <lineage>
        <taxon>Eukaryota</taxon>
        <taxon>Viridiplantae</taxon>
        <taxon>Streptophyta</taxon>
        <taxon>Embryophyta</taxon>
        <taxon>Tracheophyta</taxon>
        <taxon>Spermatophyta</taxon>
        <taxon>Magnoliopsida</taxon>
        <taxon>Liliopsida</taxon>
        <taxon>Poales</taxon>
        <taxon>Poaceae</taxon>
        <taxon>PACMAD clade</taxon>
        <taxon>Panicoideae</taxon>
        <taxon>Panicodae</taxon>
        <taxon>Paniceae</taxon>
        <taxon>Melinidinae</taxon>
        <taxon>Urochloa</taxon>
    </lineage>
</organism>
<feature type="domain" description="F-box" evidence="1">
    <location>
        <begin position="7"/>
        <end position="45"/>
    </location>
</feature>
<sequence>MLAMDDVNDDILGLILERIDSHPVLIRAAATCKRWRRAIADAGFLRRYRSLHGPTIAAGHYFNGRRGVCWPRREPWFVPSSPLPPPFGACLFSLDFLPCEADPTRREVLDTRGSLLLVDLSSGYFTDLVVCEPLTRCYVRIPAPEFIGGSFPWGLYLIDGDAVDEAGQRSIGMSNFRVMCMFDRGDVAHAGVFTATGVGTWTKMAADHIAGNLRGTTRLGRAGGSWYFYVAGGTLVALDGSTGEFSSSTLPAAAVGTLLSWDSHKWSSNVFVTDNRRDGMPRVVVVARGVMKVLARPLDDEWVLEKEVVLSEVTHGLPGYEASFFNGRGHGPVDVVTRGTGFVVLSVRVNEFGDMNFFEFFEPSAERWVFSIDIETMEAAPADAGLGPMAYPCELPWPPALQACLDKEG</sequence>
<dbReference type="InterPro" id="IPR001810">
    <property type="entry name" value="F-box_dom"/>
</dbReference>
<evidence type="ECO:0000313" key="3">
    <source>
        <dbReference type="Proteomes" id="UP001497457"/>
    </source>
</evidence>
<evidence type="ECO:0000313" key="2">
    <source>
        <dbReference type="EMBL" id="CAL4995311.1"/>
    </source>
</evidence>
<evidence type="ECO:0000259" key="1">
    <source>
        <dbReference type="Pfam" id="PF00646"/>
    </source>
</evidence>
<reference evidence="3" key="1">
    <citation type="submission" date="2024-06" db="EMBL/GenBank/DDBJ databases">
        <authorList>
            <person name="Ryan C."/>
        </authorList>
    </citation>
    <scope>NUCLEOTIDE SEQUENCE [LARGE SCALE GENOMIC DNA]</scope>
</reference>
<accession>A0ABC9B7T2</accession>
<dbReference type="InterPro" id="IPR036047">
    <property type="entry name" value="F-box-like_dom_sf"/>
</dbReference>
<proteinExistence type="predicted"/>
<keyword evidence="3" id="KW-1185">Reference proteome</keyword>
<protein>
    <recommendedName>
        <fullName evidence="1">F-box domain-containing protein</fullName>
    </recommendedName>
</protein>
<dbReference type="EMBL" id="OZ075134">
    <property type="protein sequence ID" value="CAL4995311.1"/>
    <property type="molecule type" value="Genomic_DNA"/>
</dbReference>
<reference evidence="2 3" key="2">
    <citation type="submission" date="2024-10" db="EMBL/GenBank/DDBJ databases">
        <authorList>
            <person name="Ryan C."/>
        </authorList>
    </citation>
    <scope>NUCLEOTIDE SEQUENCE [LARGE SCALE GENOMIC DNA]</scope>
</reference>
<gene>
    <name evidence="2" type="ORF">URODEC1_LOCUS62284</name>
</gene>
<name>A0ABC9B7T2_9POAL</name>
<dbReference type="PANTHER" id="PTHR33207">
    <property type="entry name" value="F-BOX DOMAIN CONTAINING PROTEIN-RELATED"/>
    <property type="match status" value="1"/>
</dbReference>
<dbReference type="Pfam" id="PF00646">
    <property type="entry name" value="F-box"/>
    <property type="match status" value="1"/>
</dbReference>
<dbReference type="Proteomes" id="UP001497457">
    <property type="component" value="Chromosome 24b"/>
</dbReference>
<dbReference type="AlphaFoldDB" id="A0ABC9B7T2"/>
<dbReference type="SUPFAM" id="SSF81383">
    <property type="entry name" value="F-box domain"/>
    <property type="match status" value="1"/>
</dbReference>